<proteinExistence type="predicted"/>
<dbReference type="InterPro" id="IPR011047">
    <property type="entry name" value="Quinoprotein_ADH-like_sf"/>
</dbReference>
<evidence type="ECO:0000313" key="2">
    <source>
        <dbReference type="Proteomes" id="UP000030153"/>
    </source>
</evidence>
<gene>
    <name evidence="1" type="ORF">N780_09415</name>
</gene>
<dbReference type="RefSeq" id="WP_036787276.1">
    <property type="nucleotide sequence ID" value="NZ_AVBG01000020.1"/>
</dbReference>
<sequence length="240" mass="26805">MSQNGVIIDTLGDEGQFTLNGFITTPTLTSSGYLFAHNLYFHNDNFLTRYPHLNTAYSTPVVGPDETIYFGGYVGEVGAMKPDGTPKWEMEFETTTTSSSKYVSSRTGEIISVKPIITRNNALYIGGEAGNLYKLELDEVDEVPPSSRLDYENEKLHDLYDFDTFMNKDSWSFQTGDWVKAIAVDKEGNSYVGNESGKIYALSPDGTKKWEVELDSHDIVYDIVISPKQSLYVLSKHSGI</sequence>
<dbReference type="InterPro" id="IPR015943">
    <property type="entry name" value="WD40/YVTN_repeat-like_dom_sf"/>
</dbReference>
<dbReference type="AlphaFoldDB" id="A0A0A2V848"/>
<keyword evidence="2" id="KW-1185">Reference proteome</keyword>
<organism evidence="1 2">
    <name type="scientific">Pontibacillus chungwhensis BH030062</name>
    <dbReference type="NCBI Taxonomy" id="1385513"/>
    <lineage>
        <taxon>Bacteria</taxon>
        <taxon>Bacillati</taxon>
        <taxon>Bacillota</taxon>
        <taxon>Bacilli</taxon>
        <taxon>Bacillales</taxon>
        <taxon>Bacillaceae</taxon>
        <taxon>Pontibacillus</taxon>
    </lineage>
</organism>
<dbReference type="eggNOG" id="COG1520">
    <property type="taxonomic scope" value="Bacteria"/>
</dbReference>
<name>A0A0A2V848_9BACI</name>
<dbReference type="Gene3D" id="2.130.10.10">
    <property type="entry name" value="YVTN repeat-like/Quinoprotein amine dehydrogenase"/>
    <property type="match status" value="1"/>
</dbReference>
<dbReference type="OrthoDB" id="1858867at2"/>
<dbReference type="Proteomes" id="UP000030153">
    <property type="component" value="Unassembled WGS sequence"/>
</dbReference>
<dbReference type="SUPFAM" id="SSF50998">
    <property type="entry name" value="Quinoprotein alcohol dehydrogenase-like"/>
    <property type="match status" value="1"/>
</dbReference>
<comment type="caution">
    <text evidence="1">The sequence shown here is derived from an EMBL/GenBank/DDBJ whole genome shotgun (WGS) entry which is preliminary data.</text>
</comment>
<accession>A0A0A2V848</accession>
<dbReference type="EMBL" id="AVBG01000020">
    <property type="protein sequence ID" value="KGP89860.1"/>
    <property type="molecule type" value="Genomic_DNA"/>
</dbReference>
<reference evidence="1 2" key="1">
    <citation type="submission" date="2013-08" db="EMBL/GenBank/DDBJ databases">
        <title>Genome of Pontibacillus chungwhensis.</title>
        <authorList>
            <person name="Wang Q."/>
            <person name="Wang G."/>
        </authorList>
    </citation>
    <scope>NUCLEOTIDE SEQUENCE [LARGE SCALE GENOMIC DNA]</scope>
    <source>
        <strain evidence="1 2">BH030062</strain>
    </source>
</reference>
<protein>
    <submittedName>
        <fullName evidence="1">Uncharacterized protein</fullName>
    </submittedName>
</protein>
<evidence type="ECO:0000313" key="1">
    <source>
        <dbReference type="EMBL" id="KGP89860.1"/>
    </source>
</evidence>
<dbReference type="STRING" id="1385513.N780_09415"/>